<feature type="region of interest" description="Disordered" evidence="1">
    <location>
        <begin position="152"/>
        <end position="171"/>
    </location>
</feature>
<sequence length="204" mass="21334">MRLVNEFSVDAPLDTAWAALTDIPRVVECIPGAALDRRDGDDYHASVAVKVGPVGLTLAGTATVVSRNDDIHEMVVRGQARDRRGNGSAEATVTMVARDSAGAAGRSDVTVVTDLELGGRIAQFGSGVISQVSNRILTQFVKRLNAMITGGTDVAEDDERPTRPTQSALAGGRTVTLDDAALLLTMAAGVLLGLAIGRTAQRLR</sequence>
<dbReference type="PANTHER" id="PTHR38588:SF1">
    <property type="entry name" value="BLL0334 PROTEIN"/>
    <property type="match status" value="1"/>
</dbReference>
<reference evidence="3 4" key="1">
    <citation type="submission" date="2020-07" db="EMBL/GenBank/DDBJ databases">
        <title>Complete genome sequence of Mycolicibacterium litorale like strain isolated from cardiac implantable electronic device infection.</title>
        <authorList>
            <person name="Fukano H."/>
            <person name="Miyama H."/>
            <person name="Hoshino Y."/>
        </authorList>
    </citation>
    <scope>NUCLEOTIDE SEQUENCE [LARGE SCALE GENOMIC DNA]</scope>
    <source>
        <strain evidence="3 4">NIIDNTM18</strain>
    </source>
</reference>
<organism evidence="3 4">
    <name type="scientific">Mycolicibacterium litorale</name>
    <dbReference type="NCBI Taxonomy" id="758802"/>
    <lineage>
        <taxon>Bacteria</taxon>
        <taxon>Bacillati</taxon>
        <taxon>Actinomycetota</taxon>
        <taxon>Actinomycetes</taxon>
        <taxon>Mycobacteriales</taxon>
        <taxon>Mycobacteriaceae</taxon>
        <taxon>Mycolicibacterium</taxon>
    </lineage>
</organism>
<dbReference type="AlphaFoldDB" id="A0A6S6P3C9"/>
<keyword evidence="2" id="KW-0812">Transmembrane</keyword>
<dbReference type="InterPro" id="IPR023393">
    <property type="entry name" value="START-like_dom_sf"/>
</dbReference>
<dbReference type="SUPFAM" id="SSF55961">
    <property type="entry name" value="Bet v1-like"/>
    <property type="match status" value="1"/>
</dbReference>
<name>A0A6S6P3C9_9MYCO</name>
<feature type="transmembrane region" description="Helical" evidence="2">
    <location>
        <begin position="180"/>
        <end position="197"/>
    </location>
</feature>
<dbReference type="Pfam" id="PF06240">
    <property type="entry name" value="COXG"/>
    <property type="match status" value="1"/>
</dbReference>
<accession>A0A6S6P3C9</accession>
<gene>
    <name evidence="3" type="ORF">NIIDNTM18_19100</name>
</gene>
<evidence type="ECO:0000313" key="3">
    <source>
        <dbReference type="EMBL" id="BCI52632.1"/>
    </source>
</evidence>
<dbReference type="InterPro" id="IPR010419">
    <property type="entry name" value="CO_DH_gsu"/>
</dbReference>
<evidence type="ECO:0000256" key="1">
    <source>
        <dbReference type="SAM" id="MobiDB-lite"/>
    </source>
</evidence>
<proteinExistence type="predicted"/>
<evidence type="ECO:0000313" key="4">
    <source>
        <dbReference type="Proteomes" id="UP000515734"/>
    </source>
</evidence>
<keyword evidence="2" id="KW-1133">Transmembrane helix</keyword>
<protein>
    <submittedName>
        <fullName evidence="3">Carbon monoxide dehydrogenase subunit G</fullName>
    </submittedName>
</protein>
<dbReference type="EMBL" id="AP023287">
    <property type="protein sequence ID" value="BCI52632.1"/>
    <property type="molecule type" value="Genomic_DNA"/>
</dbReference>
<dbReference type="Proteomes" id="UP000515734">
    <property type="component" value="Chromosome"/>
</dbReference>
<dbReference type="PANTHER" id="PTHR38588">
    <property type="entry name" value="BLL0334 PROTEIN"/>
    <property type="match status" value="1"/>
</dbReference>
<dbReference type="CDD" id="cd07823">
    <property type="entry name" value="SRPBCC_5"/>
    <property type="match status" value="1"/>
</dbReference>
<keyword evidence="2" id="KW-0472">Membrane</keyword>
<dbReference type="Gene3D" id="3.30.530.20">
    <property type="match status" value="1"/>
</dbReference>
<evidence type="ECO:0000256" key="2">
    <source>
        <dbReference type="SAM" id="Phobius"/>
    </source>
</evidence>